<reference evidence="2 3" key="1">
    <citation type="journal article" date="2022" name="Nat. Plants">
        <title>Genomes of leafy and leafless Platanthera orchids illuminate the evolution of mycoheterotrophy.</title>
        <authorList>
            <person name="Li M.H."/>
            <person name="Liu K.W."/>
            <person name="Li Z."/>
            <person name="Lu H.C."/>
            <person name="Ye Q.L."/>
            <person name="Zhang D."/>
            <person name="Wang J.Y."/>
            <person name="Li Y.F."/>
            <person name="Zhong Z.M."/>
            <person name="Liu X."/>
            <person name="Yu X."/>
            <person name="Liu D.K."/>
            <person name="Tu X.D."/>
            <person name="Liu B."/>
            <person name="Hao Y."/>
            <person name="Liao X.Y."/>
            <person name="Jiang Y.T."/>
            <person name="Sun W.H."/>
            <person name="Chen J."/>
            <person name="Chen Y.Q."/>
            <person name="Ai Y."/>
            <person name="Zhai J.W."/>
            <person name="Wu S.S."/>
            <person name="Zhou Z."/>
            <person name="Hsiao Y.Y."/>
            <person name="Wu W.L."/>
            <person name="Chen Y.Y."/>
            <person name="Lin Y.F."/>
            <person name="Hsu J.L."/>
            <person name="Li C.Y."/>
            <person name="Wang Z.W."/>
            <person name="Zhao X."/>
            <person name="Zhong W.Y."/>
            <person name="Ma X.K."/>
            <person name="Ma L."/>
            <person name="Huang J."/>
            <person name="Chen G.Z."/>
            <person name="Huang M.Z."/>
            <person name="Huang L."/>
            <person name="Peng D.H."/>
            <person name="Luo Y.B."/>
            <person name="Zou S.Q."/>
            <person name="Chen S.P."/>
            <person name="Lan S."/>
            <person name="Tsai W.C."/>
            <person name="Van de Peer Y."/>
            <person name="Liu Z.J."/>
        </authorList>
    </citation>
    <scope>NUCLEOTIDE SEQUENCE [LARGE SCALE GENOMIC DNA]</scope>
    <source>
        <strain evidence="2">Lor287</strain>
    </source>
</reference>
<dbReference type="EMBL" id="JBBWWQ010000001">
    <property type="protein sequence ID" value="KAK8957190.1"/>
    <property type="molecule type" value="Genomic_DNA"/>
</dbReference>
<gene>
    <name evidence="2" type="ORF">KSP39_PZI001185</name>
</gene>
<keyword evidence="3" id="KW-1185">Reference proteome</keyword>
<evidence type="ECO:0008006" key="4">
    <source>
        <dbReference type="Google" id="ProtNLM"/>
    </source>
</evidence>
<protein>
    <recommendedName>
        <fullName evidence="4">S-adenosyl-L-methionine-dependent methyltransferase</fullName>
    </recommendedName>
</protein>
<dbReference type="Proteomes" id="UP001418222">
    <property type="component" value="Unassembled WGS sequence"/>
</dbReference>
<evidence type="ECO:0000256" key="1">
    <source>
        <dbReference type="SAM" id="Phobius"/>
    </source>
</evidence>
<organism evidence="2 3">
    <name type="scientific">Platanthera zijinensis</name>
    <dbReference type="NCBI Taxonomy" id="2320716"/>
    <lineage>
        <taxon>Eukaryota</taxon>
        <taxon>Viridiplantae</taxon>
        <taxon>Streptophyta</taxon>
        <taxon>Embryophyta</taxon>
        <taxon>Tracheophyta</taxon>
        <taxon>Spermatophyta</taxon>
        <taxon>Magnoliopsida</taxon>
        <taxon>Liliopsida</taxon>
        <taxon>Asparagales</taxon>
        <taxon>Orchidaceae</taxon>
        <taxon>Orchidoideae</taxon>
        <taxon>Orchideae</taxon>
        <taxon>Orchidinae</taxon>
        <taxon>Platanthera</taxon>
    </lineage>
</organism>
<evidence type="ECO:0000313" key="2">
    <source>
        <dbReference type="EMBL" id="KAK8957190.1"/>
    </source>
</evidence>
<feature type="transmembrane region" description="Helical" evidence="1">
    <location>
        <begin position="15"/>
        <end position="42"/>
    </location>
</feature>
<accession>A0AAP0C3R2</accession>
<name>A0AAP0C3R2_9ASPA</name>
<keyword evidence="1" id="KW-0472">Membrane</keyword>
<dbReference type="AlphaFoldDB" id="A0AAP0C3R2"/>
<comment type="caution">
    <text evidence="2">The sequence shown here is derived from an EMBL/GenBank/DDBJ whole genome shotgun (WGS) entry which is preliminary data.</text>
</comment>
<sequence length="330" mass="35730">MPPHPIPHLPLFRSALLYATAVLLLFSLGYIAGLLSATSLLIPQLNTQTPIHPTVGGSTASLSPLMLPAKTPQPPQSDPQLRDLLNFRTECASPVPNDFVLPILLNRLYNNTSPYANFPSPETAKLLLPTAAKPRGWGSTNPVFADLISSLRPLIIIELGTFLGASALHMAALTRNHSLQSLILCVDDFRGWPVFRSRLARHVPAPRHADSLLLHQFMLGVSVAGETGRVFPVPFSTSSALAAFCDWGIYGDLIEVDAGHDFHSAWSDLNKAYAVLRTGGILFGHDYHTAADNHGVRRAVTLFARVKGIKVLPHGEHWVLAPKPIASGPD</sequence>
<keyword evidence="1" id="KW-0812">Transmembrane</keyword>
<dbReference type="PANTHER" id="PTHR37909:SF1">
    <property type="entry name" value="S-ADENOSYL-L-METHIONINE-DEPENDENT METHYLTRANSFERASES SUPERFAMILY PROTEIN"/>
    <property type="match status" value="1"/>
</dbReference>
<dbReference type="PANTHER" id="PTHR37909">
    <property type="entry name" value="S-ADENOSYL-L-METHIONINE-DEPENDENT METHYLTRANSFERASES SUPERFAMILY PROTEIN"/>
    <property type="match status" value="1"/>
</dbReference>
<dbReference type="SUPFAM" id="SSF53335">
    <property type="entry name" value="S-adenosyl-L-methionine-dependent methyltransferases"/>
    <property type="match status" value="1"/>
</dbReference>
<dbReference type="Pfam" id="PF13578">
    <property type="entry name" value="Methyltransf_24"/>
    <property type="match status" value="1"/>
</dbReference>
<proteinExistence type="predicted"/>
<dbReference type="Gene3D" id="3.40.50.150">
    <property type="entry name" value="Vaccinia Virus protein VP39"/>
    <property type="match status" value="1"/>
</dbReference>
<evidence type="ECO:0000313" key="3">
    <source>
        <dbReference type="Proteomes" id="UP001418222"/>
    </source>
</evidence>
<dbReference type="InterPro" id="IPR029063">
    <property type="entry name" value="SAM-dependent_MTases_sf"/>
</dbReference>
<keyword evidence="1" id="KW-1133">Transmembrane helix</keyword>